<proteinExistence type="predicted"/>
<feature type="compositionally biased region" description="Acidic residues" evidence="1">
    <location>
        <begin position="139"/>
        <end position="156"/>
    </location>
</feature>
<feature type="region of interest" description="Disordered" evidence="1">
    <location>
        <begin position="1"/>
        <end position="169"/>
    </location>
</feature>
<gene>
    <name evidence="3" type="ORF">MM50RIKEN_01490</name>
</gene>
<dbReference type="Gene3D" id="3.40.1110.10">
    <property type="entry name" value="Calcium-transporting ATPase, cytoplasmic domain N"/>
    <property type="match status" value="1"/>
</dbReference>
<dbReference type="KEGG" id="vcop:MM50RIKEN_01490"/>
<feature type="compositionally biased region" description="Acidic residues" evidence="1">
    <location>
        <begin position="234"/>
        <end position="244"/>
    </location>
</feature>
<feature type="transmembrane region" description="Helical" evidence="2">
    <location>
        <begin position="424"/>
        <end position="445"/>
    </location>
</feature>
<keyword evidence="2" id="KW-0472">Membrane</keyword>
<dbReference type="InterPro" id="IPR023214">
    <property type="entry name" value="HAD_sf"/>
</dbReference>
<evidence type="ECO:0000313" key="3">
    <source>
        <dbReference type="EMBL" id="BCK80386.1"/>
    </source>
</evidence>
<feature type="transmembrane region" description="Helical" evidence="2">
    <location>
        <begin position="355"/>
        <end position="375"/>
    </location>
</feature>
<organism evidence="3 4">
    <name type="scientific">Vescimonas coprocola</name>
    <dbReference type="NCBI Taxonomy" id="2714355"/>
    <lineage>
        <taxon>Bacteria</taxon>
        <taxon>Bacillati</taxon>
        <taxon>Bacillota</taxon>
        <taxon>Clostridia</taxon>
        <taxon>Eubacteriales</taxon>
        <taxon>Oscillospiraceae</taxon>
        <taxon>Vescimonas</taxon>
    </lineage>
</organism>
<dbReference type="EMBL" id="AP023418">
    <property type="protein sequence ID" value="BCK80386.1"/>
    <property type="molecule type" value="Genomic_DNA"/>
</dbReference>
<name>A0A810Q3V3_9FIRM</name>
<dbReference type="RefSeq" id="WP_213541351.1">
    <property type="nucleotide sequence ID" value="NZ_AP023418.1"/>
</dbReference>
<dbReference type="Gene3D" id="3.40.50.1000">
    <property type="entry name" value="HAD superfamily/HAD-like"/>
    <property type="match status" value="1"/>
</dbReference>
<feature type="transmembrane region" description="Helical" evidence="2">
    <location>
        <begin position="297"/>
        <end position="315"/>
    </location>
</feature>
<dbReference type="Proteomes" id="UP000681035">
    <property type="component" value="Chromosome"/>
</dbReference>
<accession>A0A810Q3V3</accession>
<keyword evidence="2" id="KW-1133">Transmembrane helix</keyword>
<evidence type="ECO:0000256" key="2">
    <source>
        <dbReference type="SAM" id="Phobius"/>
    </source>
</evidence>
<feature type="transmembrane region" description="Helical" evidence="2">
    <location>
        <begin position="457"/>
        <end position="480"/>
    </location>
</feature>
<feature type="region of interest" description="Disordered" evidence="1">
    <location>
        <begin position="213"/>
        <end position="244"/>
    </location>
</feature>
<evidence type="ECO:0000256" key="1">
    <source>
        <dbReference type="SAM" id="MobiDB-lite"/>
    </source>
</evidence>
<feature type="transmembrane region" description="Helical" evidence="2">
    <location>
        <begin position="327"/>
        <end position="349"/>
    </location>
</feature>
<feature type="transmembrane region" description="Helical" evidence="2">
    <location>
        <begin position="749"/>
        <end position="775"/>
    </location>
</feature>
<evidence type="ECO:0000313" key="4">
    <source>
        <dbReference type="Proteomes" id="UP000681035"/>
    </source>
</evidence>
<sequence>MEHREDHNEIPEFTLEDILAEFGSGSDLYRTEDLPAEENSPEPAPAEAPAQQKAPAEPEPHAEPETSAAVKTTQQPEGLRFTPGADPVDMDFPAEVLEEVFSSGGPLLPEEDRPSETQIIHFPHQPVPEEDGKPAAETAPEEVPAEEKAPEEEPAEEPQGSAEPEEPPKVSLEQIMNDTVSSVLEEQEDGILEERPPLREVLRHWWEKLTRPRTATPIPQDTETLWEQPQEPQPEPEPDPEPDMDVAVRAEKRRCARLKRQCWCVLPEAVLLTVLSVLDGLGLYVPQLWAALPVLRGIIPGGLLLLALALSGRVWRSARKQLSQRRITCETAALLASLVCLGDCVYAALGCGEQLPLAAVPVISLLLCLWGQLLAAKARLAGFRLADLGGEPPYNVSVTPAGACKQQGTAEGFYRLSHQPDVSYRWQIILTPLALAATSILAAVVCFGGEGQPVRPLWIWSALLSGGLPLALPVAGTLPLSSLNRRLNRSGSAVAGYAGASAITAARRMVVTDDDLFPPGTVSLNGLKLYGEEIGKVVSYAATAAQAAGSQLTPLFDQLLASEGGTHLHLEDLRFYEDGGIGGTIRGESVTMGSAYFMKKHHVSLPRDLKLKTGVFLAVDGQLIAIFAIKYQPSRNVEWALRAMRRNRITPVLATRSANITPALLKRKFRLDARPLYPDISTRLALSELTEGRGRPHAIIYRDGLMAFAETVIGSRRMRRAVRDGTVLSWLGGLSGLLLAYYFTSVGAFAALSALNFLCFLLLWLLTVLLLAGLVRHY</sequence>
<keyword evidence="4" id="KW-1185">Reference proteome</keyword>
<feature type="transmembrane region" description="Helical" evidence="2">
    <location>
        <begin position="725"/>
        <end position="743"/>
    </location>
</feature>
<reference evidence="3" key="1">
    <citation type="submission" date="2020-09" db="EMBL/GenBank/DDBJ databases">
        <title>New species isolated from human feces.</title>
        <authorList>
            <person name="Kitahara M."/>
            <person name="Shigeno Y."/>
            <person name="Shime M."/>
            <person name="Matsumoto Y."/>
            <person name="Nakamura S."/>
            <person name="Motooka D."/>
            <person name="Fukuoka S."/>
            <person name="Nishikawa H."/>
            <person name="Benno Y."/>
        </authorList>
    </citation>
    <scope>NUCLEOTIDE SEQUENCE</scope>
    <source>
        <strain evidence="3">MM50</strain>
    </source>
</reference>
<dbReference type="AlphaFoldDB" id="A0A810Q3V3"/>
<feature type="compositionally biased region" description="Low complexity" evidence="1">
    <location>
        <begin position="45"/>
        <end position="55"/>
    </location>
</feature>
<protein>
    <submittedName>
        <fullName evidence="3">Uncharacterized protein</fullName>
    </submittedName>
</protein>
<dbReference type="GO" id="GO:0000166">
    <property type="term" value="F:nucleotide binding"/>
    <property type="evidence" value="ECO:0007669"/>
    <property type="project" value="InterPro"/>
</dbReference>
<feature type="transmembrane region" description="Helical" evidence="2">
    <location>
        <begin position="262"/>
        <end position="285"/>
    </location>
</feature>
<keyword evidence="2" id="KW-0812">Transmembrane</keyword>
<feature type="compositionally biased region" description="Basic and acidic residues" evidence="1">
    <location>
        <begin position="1"/>
        <end position="10"/>
    </location>
</feature>
<dbReference type="InterPro" id="IPR023299">
    <property type="entry name" value="ATPase_P-typ_cyto_dom_N"/>
</dbReference>